<organism evidence="7 8">
    <name type="scientific">Fructilactobacillus fructivorans</name>
    <dbReference type="NCBI Taxonomy" id="1614"/>
    <lineage>
        <taxon>Bacteria</taxon>
        <taxon>Bacillati</taxon>
        <taxon>Bacillota</taxon>
        <taxon>Bacilli</taxon>
        <taxon>Lactobacillales</taxon>
        <taxon>Lactobacillaceae</taxon>
        <taxon>Fructilactobacillus</taxon>
    </lineage>
</organism>
<gene>
    <name evidence="7" type="ORF">LfDm3_1007</name>
</gene>
<dbReference type="GO" id="GO:0016787">
    <property type="term" value="F:hydrolase activity"/>
    <property type="evidence" value="ECO:0007669"/>
    <property type="project" value="UniProtKB-KW"/>
</dbReference>
<keyword evidence="3 6" id="KW-0812">Transmembrane</keyword>
<dbReference type="PIRSF" id="PIRSF035875">
    <property type="entry name" value="RNase_BN"/>
    <property type="match status" value="1"/>
</dbReference>
<feature type="transmembrane region" description="Helical" evidence="6">
    <location>
        <begin position="248"/>
        <end position="268"/>
    </location>
</feature>
<evidence type="ECO:0000256" key="2">
    <source>
        <dbReference type="ARBA" id="ARBA00022475"/>
    </source>
</evidence>
<name>A0A0C1PN44_9LACO</name>
<proteinExistence type="predicted"/>
<reference evidence="7 8" key="1">
    <citation type="submission" date="2014-06" db="EMBL/GenBank/DDBJ databases">
        <title>Functional and comparative genomic analyses of the Drosophila gut microbiota identify candidate symbiosis factors.</title>
        <authorList>
            <person name="Newell P.D."/>
            <person name="Chaston J.M."/>
            <person name="Douglas A.E."/>
        </authorList>
    </citation>
    <scope>NUCLEOTIDE SEQUENCE [LARGE SCALE GENOMIC DNA]</scope>
    <source>
        <strain evidence="7 8">DmCS_002</strain>
    </source>
</reference>
<dbReference type="RefSeq" id="WP_052236619.1">
    <property type="nucleotide sequence ID" value="NZ_JOJZ01000020.1"/>
</dbReference>
<feature type="transmembrane region" description="Helical" evidence="6">
    <location>
        <begin position="176"/>
        <end position="199"/>
    </location>
</feature>
<dbReference type="AlphaFoldDB" id="A0A0C1PN44"/>
<comment type="subcellular location">
    <subcellularLocation>
        <location evidence="1">Cell membrane</location>
        <topology evidence="1">Multi-pass membrane protein</topology>
    </subcellularLocation>
</comment>
<dbReference type="Proteomes" id="UP000031397">
    <property type="component" value="Unassembled WGS sequence"/>
</dbReference>
<dbReference type="EMBL" id="JOJZ01000020">
    <property type="protein sequence ID" value="KID41341.1"/>
    <property type="molecule type" value="Genomic_DNA"/>
</dbReference>
<feature type="transmembrane region" description="Helical" evidence="6">
    <location>
        <begin position="32"/>
        <end position="54"/>
    </location>
</feature>
<dbReference type="PANTHER" id="PTHR30213">
    <property type="entry name" value="INNER MEMBRANE PROTEIN YHJD"/>
    <property type="match status" value="1"/>
</dbReference>
<comment type="caution">
    <text evidence="7">The sequence shown here is derived from an EMBL/GenBank/DDBJ whole genome shotgun (WGS) entry which is preliminary data.</text>
</comment>
<evidence type="ECO:0000256" key="6">
    <source>
        <dbReference type="SAM" id="Phobius"/>
    </source>
</evidence>
<feature type="transmembrane region" description="Helical" evidence="6">
    <location>
        <begin position="211"/>
        <end position="236"/>
    </location>
</feature>
<dbReference type="PANTHER" id="PTHR30213:SF0">
    <property type="entry name" value="UPF0761 MEMBRANE PROTEIN YIHY"/>
    <property type="match status" value="1"/>
</dbReference>
<dbReference type="GeneID" id="74913668"/>
<dbReference type="InterPro" id="IPR017039">
    <property type="entry name" value="Virul_fac_BrkB"/>
</dbReference>
<feature type="transmembrane region" description="Helical" evidence="6">
    <location>
        <begin position="133"/>
        <end position="156"/>
    </location>
</feature>
<sequence>MELKINQKFVSFIKLVMKHFKMGNVSDSAIVLAYYALLSLFPILIMLGSIIKLLHGDPNDILTYIKTAVPPSIYTMLLPMIKSAFDNNNSGGSLSIGLLLVIWSASQAMAAFQRTVNRTYGVADDQNPIMNRLISFVWMLLLVLLLIILMILQGFGQGIIMHLRPILHLSTVATKVVAVIRIPFIIAVSFIIVMLLYYFVPSVKTKIRYTIFGSGISVIGLMILSQAFSLIIEYFFRNITAYKTLGTFIVIMLWLYFIGLVLMFGAVINASVQEYYTGSIESTRGSVRSIITNARKFRSEKKNTTKN</sequence>
<evidence type="ECO:0000313" key="8">
    <source>
        <dbReference type="Proteomes" id="UP000031397"/>
    </source>
</evidence>
<evidence type="ECO:0000313" key="7">
    <source>
        <dbReference type="EMBL" id="KID41341.1"/>
    </source>
</evidence>
<feature type="transmembrane region" description="Helical" evidence="6">
    <location>
        <begin position="93"/>
        <end position="112"/>
    </location>
</feature>
<dbReference type="NCBIfam" id="TIGR00765">
    <property type="entry name" value="yihY_not_rbn"/>
    <property type="match status" value="1"/>
</dbReference>
<keyword evidence="8" id="KW-1185">Reference proteome</keyword>
<accession>A0A0C1PN44</accession>
<evidence type="ECO:0000256" key="5">
    <source>
        <dbReference type="ARBA" id="ARBA00023136"/>
    </source>
</evidence>
<dbReference type="OrthoDB" id="9775903at2"/>
<keyword evidence="4 6" id="KW-1133">Transmembrane helix</keyword>
<keyword evidence="2" id="KW-1003">Cell membrane</keyword>
<dbReference type="GO" id="GO:0005886">
    <property type="term" value="C:plasma membrane"/>
    <property type="evidence" value="ECO:0007669"/>
    <property type="project" value="UniProtKB-SubCell"/>
</dbReference>
<keyword evidence="5 6" id="KW-0472">Membrane</keyword>
<dbReference type="PATRIC" id="fig|1614.7.peg.954"/>
<keyword evidence="7" id="KW-0378">Hydrolase</keyword>
<evidence type="ECO:0000256" key="4">
    <source>
        <dbReference type="ARBA" id="ARBA00022989"/>
    </source>
</evidence>
<evidence type="ECO:0000256" key="3">
    <source>
        <dbReference type="ARBA" id="ARBA00022692"/>
    </source>
</evidence>
<protein>
    <submittedName>
        <fullName evidence="7">Ribonuclease BN</fullName>
        <ecNumber evidence="7">3.1.-.-</ecNumber>
    </submittedName>
</protein>
<dbReference type="Pfam" id="PF03631">
    <property type="entry name" value="Virul_fac_BrkB"/>
    <property type="match status" value="1"/>
</dbReference>
<evidence type="ECO:0000256" key="1">
    <source>
        <dbReference type="ARBA" id="ARBA00004651"/>
    </source>
</evidence>
<dbReference type="EC" id="3.1.-.-" evidence="7"/>